<organism evidence="9 10">
    <name type="scientific">Clohesyomyces aquaticus</name>
    <dbReference type="NCBI Taxonomy" id="1231657"/>
    <lineage>
        <taxon>Eukaryota</taxon>
        <taxon>Fungi</taxon>
        <taxon>Dikarya</taxon>
        <taxon>Ascomycota</taxon>
        <taxon>Pezizomycotina</taxon>
        <taxon>Dothideomycetes</taxon>
        <taxon>Pleosporomycetidae</taxon>
        <taxon>Pleosporales</taxon>
        <taxon>Lindgomycetaceae</taxon>
        <taxon>Clohesyomyces</taxon>
    </lineage>
</organism>
<dbReference type="EMBL" id="MCFA01000231">
    <property type="protein sequence ID" value="ORX97614.1"/>
    <property type="molecule type" value="Genomic_DNA"/>
</dbReference>
<dbReference type="Proteomes" id="UP000193144">
    <property type="component" value="Unassembled WGS sequence"/>
</dbReference>
<evidence type="ECO:0000313" key="10">
    <source>
        <dbReference type="Proteomes" id="UP000193144"/>
    </source>
</evidence>
<comment type="similarity">
    <text evidence="5">Belongs to the SAT4 family.</text>
</comment>
<feature type="transmembrane region" description="Helical" evidence="7">
    <location>
        <begin position="177"/>
        <end position="201"/>
    </location>
</feature>
<accession>A0A1Y1YJ30</accession>
<evidence type="ECO:0000259" key="8">
    <source>
        <dbReference type="Pfam" id="PF20684"/>
    </source>
</evidence>
<proteinExistence type="inferred from homology"/>
<evidence type="ECO:0000256" key="4">
    <source>
        <dbReference type="ARBA" id="ARBA00023136"/>
    </source>
</evidence>
<keyword evidence="2 7" id="KW-0812">Transmembrane</keyword>
<dbReference type="OrthoDB" id="2988756at2759"/>
<feature type="transmembrane region" description="Helical" evidence="7">
    <location>
        <begin position="46"/>
        <end position="65"/>
    </location>
</feature>
<dbReference type="PANTHER" id="PTHR33048:SF2">
    <property type="entry name" value="SRPK"/>
    <property type="match status" value="1"/>
</dbReference>
<comment type="caution">
    <text evidence="9">The sequence shown here is derived from an EMBL/GenBank/DDBJ whole genome shotgun (WGS) entry which is preliminary data.</text>
</comment>
<protein>
    <recommendedName>
        <fullName evidence="8">Rhodopsin domain-containing protein</fullName>
    </recommendedName>
</protein>
<dbReference type="Pfam" id="PF20684">
    <property type="entry name" value="Fung_rhodopsin"/>
    <property type="match status" value="1"/>
</dbReference>
<feature type="region of interest" description="Disordered" evidence="6">
    <location>
        <begin position="318"/>
        <end position="358"/>
    </location>
</feature>
<evidence type="ECO:0000256" key="6">
    <source>
        <dbReference type="SAM" id="MobiDB-lite"/>
    </source>
</evidence>
<dbReference type="GO" id="GO:0016020">
    <property type="term" value="C:membrane"/>
    <property type="evidence" value="ECO:0007669"/>
    <property type="project" value="UniProtKB-SubCell"/>
</dbReference>
<dbReference type="InterPro" id="IPR049326">
    <property type="entry name" value="Rhodopsin_dom_fungi"/>
</dbReference>
<evidence type="ECO:0000256" key="2">
    <source>
        <dbReference type="ARBA" id="ARBA00022692"/>
    </source>
</evidence>
<dbReference type="InterPro" id="IPR052337">
    <property type="entry name" value="SAT4-like"/>
</dbReference>
<dbReference type="AlphaFoldDB" id="A0A1Y1YJ30"/>
<evidence type="ECO:0000313" key="9">
    <source>
        <dbReference type="EMBL" id="ORX97614.1"/>
    </source>
</evidence>
<evidence type="ECO:0000256" key="7">
    <source>
        <dbReference type="SAM" id="Phobius"/>
    </source>
</evidence>
<evidence type="ECO:0000256" key="5">
    <source>
        <dbReference type="ARBA" id="ARBA00038359"/>
    </source>
</evidence>
<dbReference type="PANTHER" id="PTHR33048">
    <property type="entry name" value="PTH11-LIKE INTEGRAL MEMBRANE PROTEIN (AFU_ORTHOLOGUE AFUA_5G11245)"/>
    <property type="match status" value="1"/>
</dbReference>
<feature type="transmembrane region" description="Helical" evidence="7">
    <location>
        <begin position="130"/>
        <end position="157"/>
    </location>
</feature>
<name>A0A1Y1YJ30_9PLEO</name>
<comment type="subcellular location">
    <subcellularLocation>
        <location evidence="1">Membrane</location>
        <topology evidence="1">Multi-pass membrane protein</topology>
    </subcellularLocation>
</comment>
<feature type="transmembrane region" description="Helical" evidence="7">
    <location>
        <begin position="6"/>
        <end position="26"/>
    </location>
</feature>
<feature type="compositionally biased region" description="Polar residues" evidence="6">
    <location>
        <begin position="331"/>
        <end position="345"/>
    </location>
</feature>
<keyword evidence="10" id="KW-1185">Reference proteome</keyword>
<keyword evidence="4 7" id="KW-0472">Membrane</keyword>
<keyword evidence="3 7" id="KW-1133">Transmembrane helix</keyword>
<gene>
    <name evidence="9" type="ORF">BCR34DRAFT_577811</name>
</gene>
<reference evidence="9 10" key="1">
    <citation type="submission" date="2016-07" db="EMBL/GenBank/DDBJ databases">
        <title>Pervasive Adenine N6-methylation of Active Genes in Fungi.</title>
        <authorList>
            <consortium name="DOE Joint Genome Institute"/>
            <person name="Mondo S.J."/>
            <person name="Dannebaum R.O."/>
            <person name="Kuo R.C."/>
            <person name="Labutti K."/>
            <person name="Haridas S."/>
            <person name="Kuo A."/>
            <person name="Salamov A."/>
            <person name="Ahrendt S.R."/>
            <person name="Lipzen A."/>
            <person name="Sullivan W."/>
            <person name="Andreopoulos W.B."/>
            <person name="Clum A."/>
            <person name="Lindquist E."/>
            <person name="Daum C."/>
            <person name="Ramamoorthy G.K."/>
            <person name="Gryganskyi A."/>
            <person name="Culley D."/>
            <person name="Magnuson J.K."/>
            <person name="James T.Y."/>
            <person name="O'Malley M.A."/>
            <person name="Stajich J.E."/>
            <person name="Spatafora J.W."/>
            <person name="Visel A."/>
            <person name="Grigoriev I.V."/>
        </authorList>
    </citation>
    <scope>NUCLEOTIDE SEQUENCE [LARGE SCALE GENOMIC DNA]</scope>
    <source>
        <strain evidence="9 10">CBS 115471</strain>
    </source>
</reference>
<evidence type="ECO:0000256" key="1">
    <source>
        <dbReference type="ARBA" id="ARBA00004141"/>
    </source>
</evidence>
<evidence type="ECO:0000256" key="3">
    <source>
        <dbReference type="ARBA" id="ARBA00022989"/>
    </source>
</evidence>
<feature type="transmembrane region" description="Helical" evidence="7">
    <location>
        <begin position="100"/>
        <end position="118"/>
    </location>
</feature>
<feature type="transmembrane region" description="Helical" evidence="7">
    <location>
        <begin position="213"/>
        <end position="235"/>
    </location>
</feature>
<sequence length="380" mass="42329">MAIDPFQAALIETWTLYGIGSLVIALRVFTRTRLVGLAGYQPDDYLIFFAWVCYTAMTVAAHIVGGTGDTSHLQDDVRVSLSPGAAAKFQKGSKWFMVGWYTYIGLIWTLKLNMLFLYRRLGNVTWIRRFILPMMIFAGMTGISIWILFATACRPFHKLWQILPDPGKYCAPQSPVFLTTVLVLNLVTDLCIVIMPIPIILPLNISIPQKIGLLVMFCAGIFIMVAAVLRVYFVLIEGQGQTAAIWSCREDIVAIVVAQATMMRPLFNARFWSKNTLTSQGSNSVSEVHEMSNQSASKGSRFVVRKKKEPYSTSVLDTKTNESEVAMMEGSGQTSNSTKTPSEMSETTERAMSRTSRHGYLVGVPMEVDLSNRKLADSWA</sequence>
<feature type="domain" description="Rhodopsin" evidence="8">
    <location>
        <begin position="27"/>
        <end position="268"/>
    </location>
</feature>